<proteinExistence type="predicted"/>
<dbReference type="SUPFAM" id="SSF47413">
    <property type="entry name" value="lambda repressor-like DNA-binding domains"/>
    <property type="match status" value="1"/>
</dbReference>
<accession>A0A9X9BVZ2</accession>
<dbReference type="InterPro" id="IPR001387">
    <property type="entry name" value="Cro/C1-type_HTH"/>
</dbReference>
<dbReference type="RefSeq" id="WP_074848726.1">
    <property type="nucleotide sequence ID" value="NZ_FNSU01000004.1"/>
</dbReference>
<evidence type="ECO:0000259" key="2">
    <source>
        <dbReference type="PROSITE" id="PS50943"/>
    </source>
</evidence>
<dbReference type="InterPro" id="IPR010982">
    <property type="entry name" value="Lambda_DNA-bd_dom_sf"/>
</dbReference>
<dbReference type="Pfam" id="PF13384">
    <property type="entry name" value="HTH_23"/>
    <property type="match status" value="1"/>
</dbReference>
<dbReference type="Gene3D" id="1.10.10.60">
    <property type="entry name" value="Homeodomain-like"/>
    <property type="match status" value="1"/>
</dbReference>
<comment type="caution">
    <text evidence="3">The sequence shown here is derived from an EMBL/GenBank/DDBJ whole genome shotgun (WGS) entry which is preliminary data.</text>
</comment>
<evidence type="ECO:0000313" key="4">
    <source>
        <dbReference type="Proteomes" id="UP000316123"/>
    </source>
</evidence>
<name>A0A9X9BVZ2_PSEMA</name>
<sequence>MDAAEALAVVVRGIRRGQGLSQEDINNLGRSHFSRIERGEVSIGLDVLVRLAGILDLDPATLLLMATSMQNQESFKDGQKRLTKQLARIRKAGIDLEIESQARTGKPRPGRPARPDAARNAIEANRLKQWGISVAEIAERLGLSEATVRRYLKTTKPEQP</sequence>
<dbReference type="EMBL" id="VFEQ01000002">
    <property type="protein sequence ID" value="TWR62282.1"/>
    <property type="molecule type" value="Genomic_DNA"/>
</dbReference>
<dbReference type="PROSITE" id="PS50943">
    <property type="entry name" value="HTH_CROC1"/>
    <property type="match status" value="1"/>
</dbReference>
<reference evidence="3 4" key="1">
    <citation type="submission" date="2019-06" db="EMBL/GenBank/DDBJ databases">
        <title>Pseudomonas bimorpha sp. nov. isolated from bovine raw milk and skim milk concentrate.</title>
        <authorList>
            <person name="Hofmann K."/>
            <person name="Huptas C."/>
            <person name="Doll E."/>
            <person name="Scherer S."/>
            <person name="Wenning M."/>
        </authorList>
    </citation>
    <scope>NUCLEOTIDE SEQUENCE [LARGE SCALE GENOMIC DNA]</scope>
    <source>
        <strain evidence="3 4">DSM 13124</strain>
    </source>
</reference>
<dbReference type="OrthoDB" id="9800901at2"/>
<organism evidence="3 4">
    <name type="scientific">Pseudomonas marginalis</name>
    <name type="common">Pseudomonas panacis</name>
    <dbReference type="NCBI Taxonomy" id="298"/>
    <lineage>
        <taxon>Bacteria</taxon>
        <taxon>Pseudomonadati</taxon>
        <taxon>Pseudomonadota</taxon>
        <taxon>Gammaproteobacteria</taxon>
        <taxon>Pseudomonadales</taxon>
        <taxon>Pseudomonadaceae</taxon>
        <taxon>Pseudomonas</taxon>
    </lineage>
</organism>
<dbReference type="CDD" id="cd00093">
    <property type="entry name" value="HTH_XRE"/>
    <property type="match status" value="1"/>
</dbReference>
<dbReference type="AlphaFoldDB" id="A0A9X9BVZ2"/>
<feature type="region of interest" description="Disordered" evidence="1">
    <location>
        <begin position="99"/>
        <end position="119"/>
    </location>
</feature>
<dbReference type="SMART" id="SM00530">
    <property type="entry name" value="HTH_XRE"/>
    <property type="match status" value="1"/>
</dbReference>
<dbReference type="Gene3D" id="1.10.260.40">
    <property type="entry name" value="lambda repressor-like DNA-binding domains"/>
    <property type="match status" value="1"/>
</dbReference>
<dbReference type="GO" id="GO:0003677">
    <property type="term" value="F:DNA binding"/>
    <property type="evidence" value="ECO:0007669"/>
    <property type="project" value="InterPro"/>
</dbReference>
<evidence type="ECO:0000313" key="3">
    <source>
        <dbReference type="EMBL" id="TWR62282.1"/>
    </source>
</evidence>
<feature type="domain" description="HTH cro/C1-type" evidence="2">
    <location>
        <begin position="27"/>
        <end position="62"/>
    </location>
</feature>
<gene>
    <name evidence="3" type="ORF">FIV41_05110</name>
</gene>
<evidence type="ECO:0000256" key="1">
    <source>
        <dbReference type="SAM" id="MobiDB-lite"/>
    </source>
</evidence>
<protein>
    <submittedName>
        <fullName evidence="3">HTH domain-containing protein</fullName>
    </submittedName>
</protein>
<dbReference type="Proteomes" id="UP000316123">
    <property type="component" value="Unassembled WGS sequence"/>
</dbReference>